<dbReference type="GO" id="GO:0030424">
    <property type="term" value="C:axon"/>
    <property type="evidence" value="ECO:0007669"/>
    <property type="project" value="TreeGrafter"/>
</dbReference>
<evidence type="ECO:0000256" key="2">
    <source>
        <dbReference type="ARBA" id="ARBA00022475"/>
    </source>
</evidence>
<dbReference type="Pfam" id="PF08395">
    <property type="entry name" value="7tm_7"/>
    <property type="match status" value="1"/>
</dbReference>
<dbReference type="InterPro" id="IPR013604">
    <property type="entry name" value="7TM_chemorcpt"/>
</dbReference>
<keyword evidence="2" id="KW-1003">Cell membrane</keyword>
<dbReference type="AlphaFoldDB" id="A0AAV8YQE9"/>
<dbReference type="GO" id="GO:0050909">
    <property type="term" value="P:sensory perception of taste"/>
    <property type="evidence" value="ECO:0007669"/>
    <property type="project" value="InterPro"/>
</dbReference>
<comment type="subcellular location">
    <subcellularLocation>
        <location evidence="1">Cell membrane</location>
        <topology evidence="1">Multi-pass membrane protein</topology>
    </subcellularLocation>
</comment>
<evidence type="ECO:0000256" key="4">
    <source>
        <dbReference type="ARBA" id="ARBA00022989"/>
    </source>
</evidence>
<dbReference type="EMBL" id="JAPWTK010000062">
    <property type="protein sequence ID" value="KAJ8952979.1"/>
    <property type="molecule type" value="Genomic_DNA"/>
</dbReference>
<evidence type="ECO:0000256" key="8">
    <source>
        <dbReference type="SAM" id="Phobius"/>
    </source>
</evidence>
<keyword evidence="5 8" id="KW-0472">Membrane</keyword>
<dbReference type="GO" id="GO:0005886">
    <property type="term" value="C:plasma membrane"/>
    <property type="evidence" value="ECO:0007669"/>
    <property type="project" value="UniProtKB-SubCell"/>
</dbReference>
<keyword evidence="4 8" id="KW-1133">Transmembrane helix</keyword>
<name>A0AAV8YQE9_9CUCU</name>
<organism evidence="9 10">
    <name type="scientific">Aromia moschata</name>
    <dbReference type="NCBI Taxonomy" id="1265417"/>
    <lineage>
        <taxon>Eukaryota</taxon>
        <taxon>Metazoa</taxon>
        <taxon>Ecdysozoa</taxon>
        <taxon>Arthropoda</taxon>
        <taxon>Hexapoda</taxon>
        <taxon>Insecta</taxon>
        <taxon>Pterygota</taxon>
        <taxon>Neoptera</taxon>
        <taxon>Endopterygota</taxon>
        <taxon>Coleoptera</taxon>
        <taxon>Polyphaga</taxon>
        <taxon>Cucujiformia</taxon>
        <taxon>Chrysomeloidea</taxon>
        <taxon>Cerambycidae</taxon>
        <taxon>Cerambycinae</taxon>
        <taxon>Callichromatini</taxon>
        <taxon>Aromia</taxon>
    </lineage>
</organism>
<evidence type="ECO:0000313" key="10">
    <source>
        <dbReference type="Proteomes" id="UP001162162"/>
    </source>
</evidence>
<proteinExistence type="predicted"/>
<evidence type="ECO:0000256" key="1">
    <source>
        <dbReference type="ARBA" id="ARBA00004651"/>
    </source>
</evidence>
<accession>A0AAV8YQE9</accession>
<evidence type="ECO:0000256" key="6">
    <source>
        <dbReference type="ARBA" id="ARBA00023170"/>
    </source>
</evidence>
<dbReference type="PANTHER" id="PTHR21143">
    <property type="entry name" value="INVERTEBRATE GUSTATORY RECEPTOR"/>
    <property type="match status" value="1"/>
</dbReference>
<dbReference type="GO" id="GO:0008049">
    <property type="term" value="P:male courtship behavior"/>
    <property type="evidence" value="ECO:0007669"/>
    <property type="project" value="TreeGrafter"/>
</dbReference>
<comment type="caution">
    <text evidence="9">The sequence shown here is derived from an EMBL/GenBank/DDBJ whole genome shotgun (WGS) entry which is preliminary data.</text>
</comment>
<gene>
    <name evidence="9" type="ORF">NQ318_015339</name>
</gene>
<feature type="transmembrane region" description="Helical" evidence="8">
    <location>
        <begin position="20"/>
        <end position="37"/>
    </location>
</feature>
<keyword evidence="7" id="KW-0807">Transducer</keyword>
<dbReference type="Proteomes" id="UP001162162">
    <property type="component" value="Unassembled WGS sequence"/>
</dbReference>
<dbReference type="GO" id="GO:0043025">
    <property type="term" value="C:neuronal cell body"/>
    <property type="evidence" value="ECO:0007669"/>
    <property type="project" value="TreeGrafter"/>
</dbReference>
<dbReference type="GO" id="GO:0030425">
    <property type="term" value="C:dendrite"/>
    <property type="evidence" value="ECO:0007669"/>
    <property type="project" value="TreeGrafter"/>
</dbReference>
<sequence length="225" mass="25812">MNKNPVSKRSDIDDLNSEYIAIATYLAIAFGASLWNMNTWQELIHLLYTQSTNMLRSRHTSSKVYDLWIKTGRGRLSSIVSAKLVPELLAAVPMLHLYFGTWGTGAIIKLRQKHQVLDMQIHFKTLLLDGPVTIQPYGPMMIIFTCDFTVKESRKLLVTCSRMERYLPLTSKERSELLRLEDQIRNNRPSFTAAGFFQINRSTLLSLISTTTTYFIIVLQFRNAS</sequence>
<dbReference type="GO" id="GO:0007635">
    <property type="term" value="P:chemosensory behavior"/>
    <property type="evidence" value="ECO:0007669"/>
    <property type="project" value="TreeGrafter"/>
</dbReference>
<keyword evidence="3 8" id="KW-0812">Transmembrane</keyword>
<evidence type="ECO:0000256" key="5">
    <source>
        <dbReference type="ARBA" id="ARBA00023136"/>
    </source>
</evidence>
<evidence type="ECO:0000256" key="7">
    <source>
        <dbReference type="ARBA" id="ARBA00023224"/>
    </source>
</evidence>
<keyword evidence="6" id="KW-0675">Receptor</keyword>
<evidence type="ECO:0000313" key="9">
    <source>
        <dbReference type="EMBL" id="KAJ8952979.1"/>
    </source>
</evidence>
<reference evidence="9" key="1">
    <citation type="journal article" date="2023" name="Insect Mol. Biol.">
        <title>Genome sequencing provides insights into the evolution of gene families encoding plant cell wall-degrading enzymes in longhorned beetles.</title>
        <authorList>
            <person name="Shin N.R."/>
            <person name="Okamura Y."/>
            <person name="Kirsch R."/>
            <person name="Pauchet Y."/>
        </authorList>
    </citation>
    <scope>NUCLEOTIDE SEQUENCE</scope>
    <source>
        <strain evidence="9">AMC_N1</strain>
    </source>
</reference>
<evidence type="ECO:0000256" key="3">
    <source>
        <dbReference type="ARBA" id="ARBA00022692"/>
    </source>
</evidence>
<keyword evidence="10" id="KW-1185">Reference proteome</keyword>
<protein>
    <submittedName>
        <fullName evidence="9">Uncharacterized protein</fullName>
    </submittedName>
</protein>
<dbReference type="GO" id="GO:0007165">
    <property type="term" value="P:signal transduction"/>
    <property type="evidence" value="ECO:0007669"/>
    <property type="project" value="UniProtKB-KW"/>
</dbReference>
<dbReference type="PANTHER" id="PTHR21143:SF104">
    <property type="entry name" value="GUSTATORY RECEPTOR 8A-RELATED"/>
    <property type="match status" value="1"/>
</dbReference>